<proteinExistence type="predicted"/>
<protein>
    <submittedName>
        <fullName evidence="2">Uncharacterized protein</fullName>
    </submittedName>
</protein>
<dbReference type="AlphaFoldDB" id="A0AA38MMC9"/>
<sequence>MITRPKVVCVCPRGGLEEERTSAHGEWSEKKRTSAPGEWSEKKRTSAPGEWSEKKRVCYRFHRGVSSLGLRVVTANPVAALCMYNWLHTSRRPHYSIRKKSPHSFENFWWYRLTSYHNLFFQIFYT</sequence>
<accession>A0AA38MMC9</accession>
<name>A0AA38MMC9_9CUCU</name>
<evidence type="ECO:0000313" key="3">
    <source>
        <dbReference type="Proteomes" id="UP001168821"/>
    </source>
</evidence>
<dbReference type="EMBL" id="JALNTZ010000002">
    <property type="protein sequence ID" value="KAJ3661341.1"/>
    <property type="molecule type" value="Genomic_DNA"/>
</dbReference>
<reference evidence="2" key="1">
    <citation type="journal article" date="2023" name="G3 (Bethesda)">
        <title>Whole genome assemblies of Zophobas morio and Tenebrio molitor.</title>
        <authorList>
            <person name="Kaur S."/>
            <person name="Stinson S.A."/>
            <person name="diCenzo G.C."/>
        </authorList>
    </citation>
    <scope>NUCLEOTIDE SEQUENCE</scope>
    <source>
        <strain evidence="2">QUZm001</strain>
    </source>
</reference>
<feature type="region of interest" description="Disordered" evidence="1">
    <location>
        <begin position="16"/>
        <end position="47"/>
    </location>
</feature>
<organism evidence="2 3">
    <name type="scientific">Zophobas morio</name>
    <dbReference type="NCBI Taxonomy" id="2755281"/>
    <lineage>
        <taxon>Eukaryota</taxon>
        <taxon>Metazoa</taxon>
        <taxon>Ecdysozoa</taxon>
        <taxon>Arthropoda</taxon>
        <taxon>Hexapoda</taxon>
        <taxon>Insecta</taxon>
        <taxon>Pterygota</taxon>
        <taxon>Neoptera</taxon>
        <taxon>Endopterygota</taxon>
        <taxon>Coleoptera</taxon>
        <taxon>Polyphaga</taxon>
        <taxon>Cucujiformia</taxon>
        <taxon>Tenebrionidae</taxon>
        <taxon>Zophobas</taxon>
    </lineage>
</organism>
<comment type="caution">
    <text evidence="2">The sequence shown here is derived from an EMBL/GenBank/DDBJ whole genome shotgun (WGS) entry which is preliminary data.</text>
</comment>
<dbReference type="Proteomes" id="UP001168821">
    <property type="component" value="Unassembled WGS sequence"/>
</dbReference>
<evidence type="ECO:0000313" key="2">
    <source>
        <dbReference type="EMBL" id="KAJ3661341.1"/>
    </source>
</evidence>
<evidence type="ECO:0000256" key="1">
    <source>
        <dbReference type="SAM" id="MobiDB-lite"/>
    </source>
</evidence>
<gene>
    <name evidence="2" type="ORF">Zmor_005740</name>
</gene>
<feature type="compositionally biased region" description="Basic and acidic residues" evidence="1">
    <location>
        <begin position="16"/>
        <end position="32"/>
    </location>
</feature>
<keyword evidence="3" id="KW-1185">Reference proteome</keyword>